<name>A0A1H8SXX9_9RHOB</name>
<dbReference type="Pfam" id="PF13649">
    <property type="entry name" value="Methyltransf_25"/>
    <property type="match status" value="1"/>
</dbReference>
<keyword evidence="3" id="KW-1185">Reference proteome</keyword>
<dbReference type="Proteomes" id="UP000198893">
    <property type="component" value="Unassembled WGS sequence"/>
</dbReference>
<keyword evidence="2" id="KW-0830">Ubiquinone</keyword>
<dbReference type="RefSeq" id="WP_093118692.1">
    <property type="nucleotide sequence ID" value="NZ_FODS01000013.1"/>
</dbReference>
<dbReference type="InterPro" id="IPR050447">
    <property type="entry name" value="Erg6_SMT_methyltransf"/>
</dbReference>
<proteinExistence type="predicted"/>
<dbReference type="STRING" id="569882.SAMN04490248_11399"/>
<dbReference type="CDD" id="cd02440">
    <property type="entry name" value="AdoMet_MTases"/>
    <property type="match status" value="1"/>
</dbReference>
<accession>A0A1H8SXX9</accession>
<organism evidence="2 3">
    <name type="scientific">Salinihabitans flavidus</name>
    <dbReference type="NCBI Taxonomy" id="569882"/>
    <lineage>
        <taxon>Bacteria</taxon>
        <taxon>Pseudomonadati</taxon>
        <taxon>Pseudomonadota</taxon>
        <taxon>Alphaproteobacteria</taxon>
        <taxon>Rhodobacterales</taxon>
        <taxon>Roseobacteraceae</taxon>
        <taxon>Salinihabitans</taxon>
    </lineage>
</organism>
<sequence length="289" mass="31706">MTTATMQEASEYVDFWNRVLVPKFIRFRHILAEGTSNHSDQVLPTLGLEEGDRVVDIGCGFGDTAIELARRVGWSGAVLGIDCCDAFLDFGRREAAAAGISNLTFVEADVLTHRFEPVHDACFSRFGTQFFENPVAGLRNMRAALKPGGTMTMIVWRALEDNPCMNLPKQVILRFLPAPEDDADTCGPGPFSMADQSVVRRQLEAAGFEAIAFERVDAPVVMGKSLDDAVDFQLAIGPAGEIYREAGTIAEQRHEDIVAALKRELAPFERPEGIVMSSGSWKVTARNPR</sequence>
<gene>
    <name evidence="2" type="ORF">SAMN04490248_11399</name>
</gene>
<dbReference type="OrthoDB" id="8153637at2"/>
<dbReference type="GO" id="GO:0008168">
    <property type="term" value="F:methyltransferase activity"/>
    <property type="evidence" value="ECO:0007669"/>
    <property type="project" value="UniProtKB-KW"/>
</dbReference>
<dbReference type="SUPFAM" id="SSF53335">
    <property type="entry name" value="S-adenosyl-L-methionine-dependent methyltransferases"/>
    <property type="match status" value="1"/>
</dbReference>
<evidence type="ECO:0000313" key="2">
    <source>
        <dbReference type="EMBL" id="SEO83552.1"/>
    </source>
</evidence>
<evidence type="ECO:0000259" key="1">
    <source>
        <dbReference type="Pfam" id="PF13649"/>
    </source>
</evidence>
<evidence type="ECO:0000313" key="3">
    <source>
        <dbReference type="Proteomes" id="UP000198893"/>
    </source>
</evidence>
<feature type="domain" description="Methyltransferase" evidence="1">
    <location>
        <begin position="54"/>
        <end position="149"/>
    </location>
</feature>
<reference evidence="2 3" key="1">
    <citation type="submission" date="2016-10" db="EMBL/GenBank/DDBJ databases">
        <authorList>
            <person name="de Groot N.N."/>
        </authorList>
    </citation>
    <scope>NUCLEOTIDE SEQUENCE [LARGE SCALE GENOMIC DNA]</scope>
    <source>
        <strain evidence="2 3">DSM 27842</strain>
    </source>
</reference>
<protein>
    <submittedName>
        <fullName evidence="2">Ubiquinone/menaquinone biosynthesis C-methylase UbiE</fullName>
    </submittedName>
</protein>
<dbReference type="InterPro" id="IPR029063">
    <property type="entry name" value="SAM-dependent_MTases_sf"/>
</dbReference>
<dbReference type="Gene3D" id="3.40.50.150">
    <property type="entry name" value="Vaccinia Virus protein VP39"/>
    <property type="match status" value="1"/>
</dbReference>
<keyword evidence="2" id="KW-0489">Methyltransferase</keyword>
<dbReference type="EMBL" id="FODS01000013">
    <property type="protein sequence ID" value="SEO83552.1"/>
    <property type="molecule type" value="Genomic_DNA"/>
</dbReference>
<dbReference type="InterPro" id="IPR041698">
    <property type="entry name" value="Methyltransf_25"/>
</dbReference>
<keyword evidence="2" id="KW-0808">Transferase</keyword>
<dbReference type="GO" id="GO:0032259">
    <property type="term" value="P:methylation"/>
    <property type="evidence" value="ECO:0007669"/>
    <property type="project" value="UniProtKB-KW"/>
</dbReference>
<dbReference type="AlphaFoldDB" id="A0A1H8SXX9"/>
<dbReference type="PANTHER" id="PTHR44068">
    <property type="entry name" value="ZGC:194242"/>
    <property type="match status" value="1"/>
</dbReference>
<dbReference type="PANTHER" id="PTHR44068:SF11">
    <property type="entry name" value="GERANYL DIPHOSPHATE 2-C-METHYLTRANSFERASE"/>
    <property type="match status" value="1"/>
</dbReference>